<proteinExistence type="predicted"/>
<dbReference type="PANTHER" id="PTHR10857:SF120">
    <property type="entry name" value="PROTEIN BONZAI 3"/>
    <property type="match status" value="1"/>
</dbReference>
<dbReference type="GO" id="GO:0005544">
    <property type="term" value="F:calcium-dependent phospholipid binding"/>
    <property type="evidence" value="ECO:0007669"/>
    <property type="project" value="InterPro"/>
</dbReference>
<accession>A2Q3G8</accession>
<reference evidence="2" key="1">
    <citation type="submission" date="2005-01" db="EMBL/GenBank/DDBJ databases">
        <authorList>
            <person name="Town C.D."/>
        </authorList>
    </citation>
    <scope>NUCLEOTIDE SEQUENCE</scope>
</reference>
<organism evidence="2">
    <name type="scientific">Medicago truncatula</name>
    <name type="common">Barrel medic</name>
    <name type="synonym">Medicago tribuloides</name>
    <dbReference type="NCBI Taxonomy" id="3880"/>
    <lineage>
        <taxon>Eukaryota</taxon>
        <taxon>Viridiplantae</taxon>
        <taxon>Streptophyta</taxon>
        <taxon>Embryophyta</taxon>
        <taxon>Tracheophyta</taxon>
        <taxon>Spermatophyta</taxon>
        <taxon>Magnoliopsida</taxon>
        <taxon>eudicotyledons</taxon>
        <taxon>Gunneridae</taxon>
        <taxon>Pentapetalae</taxon>
        <taxon>rosids</taxon>
        <taxon>fabids</taxon>
        <taxon>Fabales</taxon>
        <taxon>Fabaceae</taxon>
        <taxon>Papilionoideae</taxon>
        <taxon>50 kb inversion clade</taxon>
        <taxon>NPAAA clade</taxon>
        <taxon>Hologalegina</taxon>
        <taxon>IRL clade</taxon>
        <taxon>Trifolieae</taxon>
        <taxon>Medicago</taxon>
    </lineage>
</organism>
<dbReference type="SUPFAM" id="SSF49562">
    <property type="entry name" value="C2 domain (Calcium/lipid-binding domain, CaLB)"/>
    <property type="match status" value="1"/>
</dbReference>
<dbReference type="Pfam" id="PF00168">
    <property type="entry name" value="C2"/>
    <property type="match status" value="1"/>
</dbReference>
<name>A2Q3G8_MEDTR</name>
<evidence type="ECO:0000259" key="1">
    <source>
        <dbReference type="Pfam" id="PF00168"/>
    </source>
</evidence>
<dbReference type="PANTHER" id="PTHR10857">
    <property type="entry name" value="COPINE"/>
    <property type="match status" value="1"/>
</dbReference>
<feature type="domain" description="C2" evidence="1">
    <location>
        <begin position="15"/>
        <end position="39"/>
    </location>
</feature>
<reference evidence="2" key="2">
    <citation type="submission" date="2007-03" db="EMBL/GenBank/DDBJ databases">
        <authorList>
            <consortium name="The International Medicago Genome Annotation Group"/>
        </authorList>
    </citation>
    <scope>NUCLEOTIDE SEQUENCE</scope>
</reference>
<dbReference type="AlphaFoldDB" id="A2Q3G8"/>
<dbReference type="InterPro" id="IPR045052">
    <property type="entry name" value="Copine"/>
</dbReference>
<sequence>MLVLYAKKDGKFEELGSTEVITNCLNPEWIEKINIAFHFEIVQPLVGTDLINIVSCTKIVTKPSRSLTLKLQSYKEDHVRRNLGIITILAEETVASRSAVEIIFRCSRLDNKDIFSKSDPFLRISRMVESGGSVPICKTEDTPLVIECFDFNISGNHVLIG</sequence>
<dbReference type="InterPro" id="IPR035892">
    <property type="entry name" value="C2_domain_sf"/>
</dbReference>
<evidence type="ECO:0000313" key="2">
    <source>
        <dbReference type="EMBL" id="ABN08168.1"/>
    </source>
</evidence>
<protein>
    <submittedName>
        <fullName evidence="2">C2 calcium/lipid-binding region, CaLB</fullName>
    </submittedName>
</protein>
<gene>
    <name evidence="2" type="ORF">MtrDRAFT_AC155882g32v2</name>
</gene>
<dbReference type="InterPro" id="IPR000008">
    <property type="entry name" value="C2_dom"/>
</dbReference>
<dbReference type="EMBL" id="AC155882">
    <property type="protein sequence ID" value="ABN08168.1"/>
    <property type="molecule type" value="Genomic_DNA"/>
</dbReference>
<dbReference type="ExpressionAtlas" id="A2Q3G8">
    <property type="expression patterns" value="differential"/>
</dbReference>